<feature type="compositionally biased region" description="Polar residues" evidence="1">
    <location>
        <begin position="456"/>
        <end position="470"/>
    </location>
</feature>
<feature type="region of interest" description="Disordered" evidence="1">
    <location>
        <begin position="601"/>
        <end position="626"/>
    </location>
</feature>
<feature type="compositionally biased region" description="Polar residues" evidence="1">
    <location>
        <begin position="373"/>
        <end position="388"/>
    </location>
</feature>
<sequence>MASSLLENIISDENINLEIKNKINVALQLLEKCAKAFHDSHTARSALVQATSHHKNNRFRERQKDALLMILGGSSHLDEGEFANFTDESGDSEGMSSISSSLEDSTINDTDNESDEMTVNSSMMQSSIEIEVTRPTSRTPVSGRSKKSQSSPRKQQSSLSKSRNDTLKSDDEQSKSSKKQINYKFNRDKSTSLQNLLRRSDIQGVRGITSSSSMPQMPGKSLSSSASSSSLLFSVNSDSQLFIDQKRLPWKLQNRNYKSLSNLPSSQIGTNNSKQNYLMDVSPPDWKIRPGYINNRQQILNKNHIGQIPPYSLNNSKYNTKSLDDNKFSLKDGSDSSSEKQHFARQSNASFGLTLGDEFTHTDESIREDHSPNSHFTSPHQYTPSQNDDMFDPPLSENSDLNYQQIRKQPRQPPTPISGQFADFSQQAQEQSMYKETSILLPIPHKPIKNIDITNIKQQSQKSNSTTLHYLSSRSRSPQSQRQKKSPYSNQDSVNNTNQDDNIDDNMGYRKRLTRRSTMDSNKDQQQQLLDPEQPTKSDRASPKMHHKRSELFSPASSEAQYSTPNTMDSKQSEVLSQHSKSPMLSTQMSQVFDDDTIDAYHDKNKDQDTRKYKKHHQKRHQTNYKTYQISKNESKEDITESQLQQQQQYIQQLQQKQKKDKHIHNQLSFKFHSFIDSTDQKIVVKKSSSNPSNVYDQGTLLETSIMPTTQTSPLISTNMTSLNLASLKLSQLDYGSI</sequence>
<evidence type="ECO:0000313" key="3">
    <source>
        <dbReference type="Proteomes" id="UP000324800"/>
    </source>
</evidence>
<feature type="region of interest" description="Disordered" evidence="1">
    <location>
        <begin position="324"/>
        <end position="349"/>
    </location>
</feature>
<feature type="compositionally biased region" description="Basic and acidic residues" evidence="1">
    <location>
        <begin position="162"/>
        <end position="175"/>
    </location>
</feature>
<gene>
    <name evidence="2" type="ORF">EZS28_010318</name>
</gene>
<feature type="compositionally biased region" description="Polar residues" evidence="1">
    <location>
        <begin position="555"/>
        <end position="586"/>
    </location>
</feature>
<feature type="compositionally biased region" description="Basic and acidic residues" evidence="1">
    <location>
        <begin position="601"/>
        <end position="611"/>
    </location>
</feature>
<feature type="compositionally biased region" description="Low complexity" evidence="1">
    <location>
        <begin position="148"/>
        <end position="161"/>
    </location>
</feature>
<proteinExistence type="predicted"/>
<accession>A0A5J4WH57</accession>
<feature type="compositionally biased region" description="Polar residues" evidence="1">
    <location>
        <begin position="117"/>
        <end position="140"/>
    </location>
</feature>
<evidence type="ECO:0000256" key="1">
    <source>
        <dbReference type="SAM" id="MobiDB-lite"/>
    </source>
</evidence>
<feature type="compositionally biased region" description="Low complexity" evidence="1">
    <location>
        <begin position="524"/>
        <end position="533"/>
    </location>
</feature>
<reference evidence="2 3" key="1">
    <citation type="submission" date="2019-03" db="EMBL/GenBank/DDBJ databases">
        <title>Single cell metagenomics reveals metabolic interactions within the superorganism composed of flagellate Streblomastix strix and complex community of Bacteroidetes bacteria on its surface.</title>
        <authorList>
            <person name="Treitli S.C."/>
            <person name="Kolisko M."/>
            <person name="Husnik F."/>
            <person name="Keeling P."/>
            <person name="Hampl V."/>
        </authorList>
    </citation>
    <scope>NUCLEOTIDE SEQUENCE [LARGE SCALE GENOMIC DNA]</scope>
    <source>
        <strain evidence="2">ST1C</strain>
    </source>
</reference>
<feature type="region of interest" description="Disordered" evidence="1">
    <location>
        <begin position="365"/>
        <end position="398"/>
    </location>
</feature>
<feature type="region of interest" description="Disordered" evidence="1">
    <location>
        <begin position="456"/>
        <end position="586"/>
    </location>
</feature>
<protein>
    <submittedName>
        <fullName evidence="2">Uncharacterized protein</fullName>
    </submittedName>
</protein>
<feature type="compositionally biased region" description="Basic and acidic residues" evidence="1">
    <location>
        <begin position="324"/>
        <end position="342"/>
    </location>
</feature>
<feature type="compositionally biased region" description="Basic residues" evidence="1">
    <location>
        <begin position="612"/>
        <end position="623"/>
    </location>
</feature>
<dbReference type="EMBL" id="SNRW01002025">
    <property type="protein sequence ID" value="KAA6394158.1"/>
    <property type="molecule type" value="Genomic_DNA"/>
</dbReference>
<name>A0A5J4WH57_9EUKA</name>
<comment type="caution">
    <text evidence="2">The sequence shown here is derived from an EMBL/GenBank/DDBJ whole genome shotgun (WGS) entry which is preliminary data.</text>
</comment>
<evidence type="ECO:0000313" key="2">
    <source>
        <dbReference type="EMBL" id="KAA6394158.1"/>
    </source>
</evidence>
<dbReference type="Proteomes" id="UP000324800">
    <property type="component" value="Unassembled WGS sequence"/>
</dbReference>
<feature type="region of interest" description="Disordered" evidence="1">
    <location>
        <begin position="79"/>
        <end position="226"/>
    </location>
</feature>
<dbReference type="AlphaFoldDB" id="A0A5J4WH57"/>
<organism evidence="2 3">
    <name type="scientific">Streblomastix strix</name>
    <dbReference type="NCBI Taxonomy" id="222440"/>
    <lineage>
        <taxon>Eukaryota</taxon>
        <taxon>Metamonada</taxon>
        <taxon>Preaxostyla</taxon>
        <taxon>Oxymonadida</taxon>
        <taxon>Streblomastigidae</taxon>
        <taxon>Streblomastix</taxon>
    </lineage>
</organism>
<feature type="non-terminal residue" evidence="2">
    <location>
        <position position="738"/>
    </location>
</feature>
<feature type="compositionally biased region" description="Low complexity" evidence="1">
    <location>
        <begin position="472"/>
        <end position="481"/>
    </location>
</feature>
<feature type="compositionally biased region" description="Low complexity" evidence="1">
    <location>
        <begin position="92"/>
        <end position="105"/>
    </location>
</feature>